<sequence>MVAVVPIAPSGPSQPATSPAYNVTWNKMSLATSFLLLLNLLAMPMKAYLSEELPWSHMTRPDTPYLNLSSLDPAFLTLSQALFSRDTLASVPSFYDNTTLRTDIYRGLVDVRERAPVDRSDCIAFFYGVPGLVFYSPSFLDVLCSFAAVDHRKATLADEMTWQFRGACQYLTFFGLFVGQGCLWLSVGDDITMATPTPGVFTLTYTFQRPEYALWLWFKFAYRCGLLILVLVLTWRRYYRHCMELQRIVRAFGHVHPRSSDNDWHYELIVGDPTVLILMDPSVCAIFSIDVWLSVQYMGISMVRAAQTANLYSFFFGFLYYSRTVWFAYFALAGTSHALKRYRKEHLFANIDKTLVAIAVAASNVPLTYVQTHTSLVRVYMWLFASLPSPDPYHEVDVALGCILLSLIIASVPVLYGFAHRTYRARRKRQTPNARYTSQAFNGLKTRSVLCLVRGCGRRYPKNMLESGGSVYAAIQSDPRYAQHPTLSLRSVDCYLVCKKRQVPKQTVRLSLAQSLDRNLADPASAILDDETSDRATIFDRLEATPHPGPLRPTFKLQQGVVKSVWLA</sequence>
<proteinExistence type="predicted"/>
<dbReference type="GeneID" id="19942631"/>
<feature type="transmembrane region" description="Helical" evidence="1">
    <location>
        <begin position="275"/>
        <end position="299"/>
    </location>
</feature>
<dbReference type="OMA" id="NARYTSQ"/>
<feature type="transmembrane region" description="Helical" evidence="1">
    <location>
        <begin position="212"/>
        <end position="235"/>
    </location>
</feature>
<feature type="transmembrane region" description="Helical" evidence="1">
    <location>
        <begin position="354"/>
        <end position="372"/>
    </location>
</feature>
<dbReference type="EMBL" id="JH767135">
    <property type="protein sequence ID" value="EQC40837.1"/>
    <property type="molecule type" value="Genomic_DNA"/>
</dbReference>
<name>T0SD49_SAPDV</name>
<protein>
    <submittedName>
        <fullName evidence="2">Uncharacterized protein</fullName>
    </submittedName>
</protein>
<dbReference type="OrthoDB" id="78897at2759"/>
<keyword evidence="1" id="KW-0472">Membrane</keyword>
<feature type="transmembrane region" description="Helical" evidence="1">
    <location>
        <begin position="170"/>
        <end position="187"/>
    </location>
</feature>
<feature type="transmembrane region" description="Helical" evidence="1">
    <location>
        <begin position="311"/>
        <end position="333"/>
    </location>
</feature>
<dbReference type="VEuPathDB" id="FungiDB:SDRG_01904"/>
<feature type="transmembrane region" description="Helical" evidence="1">
    <location>
        <begin position="398"/>
        <end position="419"/>
    </location>
</feature>
<gene>
    <name evidence="2" type="ORF">SDRG_01904</name>
</gene>
<evidence type="ECO:0000313" key="2">
    <source>
        <dbReference type="EMBL" id="EQC40837.1"/>
    </source>
</evidence>
<reference evidence="2 3" key="1">
    <citation type="submission" date="2012-04" db="EMBL/GenBank/DDBJ databases">
        <title>The Genome Sequence of Saprolegnia declina VS20.</title>
        <authorList>
            <consortium name="The Broad Institute Genome Sequencing Platform"/>
            <person name="Russ C."/>
            <person name="Nusbaum C."/>
            <person name="Tyler B."/>
            <person name="van West P."/>
            <person name="Dieguez-Uribeondo J."/>
            <person name="de Bruijn I."/>
            <person name="Tripathy S."/>
            <person name="Jiang R."/>
            <person name="Young S.K."/>
            <person name="Zeng Q."/>
            <person name="Gargeya S."/>
            <person name="Fitzgerald M."/>
            <person name="Haas B."/>
            <person name="Abouelleil A."/>
            <person name="Alvarado L."/>
            <person name="Arachchi H.M."/>
            <person name="Berlin A."/>
            <person name="Chapman S.B."/>
            <person name="Goldberg J."/>
            <person name="Griggs A."/>
            <person name="Gujja S."/>
            <person name="Hansen M."/>
            <person name="Howarth C."/>
            <person name="Imamovic A."/>
            <person name="Larimer J."/>
            <person name="McCowen C."/>
            <person name="Montmayeur A."/>
            <person name="Murphy C."/>
            <person name="Neiman D."/>
            <person name="Pearson M."/>
            <person name="Priest M."/>
            <person name="Roberts A."/>
            <person name="Saif S."/>
            <person name="Shea T."/>
            <person name="Sisk P."/>
            <person name="Sykes S."/>
            <person name="Wortman J."/>
            <person name="Nusbaum C."/>
            <person name="Birren B."/>
        </authorList>
    </citation>
    <scope>NUCLEOTIDE SEQUENCE [LARGE SCALE GENOMIC DNA]</scope>
    <source>
        <strain evidence="2 3">VS20</strain>
    </source>
</reference>
<accession>T0SD49</accession>
<evidence type="ECO:0000256" key="1">
    <source>
        <dbReference type="SAM" id="Phobius"/>
    </source>
</evidence>
<dbReference type="InParanoid" id="T0SD49"/>
<keyword evidence="1" id="KW-1133">Transmembrane helix</keyword>
<dbReference type="AlphaFoldDB" id="T0SD49"/>
<dbReference type="RefSeq" id="XP_008605681.1">
    <property type="nucleotide sequence ID" value="XM_008607459.1"/>
</dbReference>
<evidence type="ECO:0000313" key="3">
    <source>
        <dbReference type="Proteomes" id="UP000030762"/>
    </source>
</evidence>
<organism evidence="2 3">
    <name type="scientific">Saprolegnia diclina (strain VS20)</name>
    <dbReference type="NCBI Taxonomy" id="1156394"/>
    <lineage>
        <taxon>Eukaryota</taxon>
        <taxon>Sar</taxon>
        <taxon>Stramenopiles</taxon>
        <taxon>Oomycota</taxon>
        <taxon>Saprolegniomycetes</taxon>
        <taxon>Saprolegniales</taxon>
        <taxon>Saprolegniaceae</taxon>
        <taxon>Saprolegnia</taxon>
    </lineage>
</organism>
<keyword evidence="3" id="KW-1185">Reference proteome</keyword>
<keyword evidence="1" id="KW-0812">Transmembrane</keyword>
<dbReference type="Proteomes" id="UP000030762">
    <property type="component" value="Unassembled WGS sequence"/>
</dbReference>